<protein>
    <recommendedName>
        <fullName evidence="7">Peptidase S11 D-alanyl-D-alanine carboxypeptidase A N-terminal domain-containing protein</fullName>
    </recommendedName>
</protein>
<feature type="domain" description="Peptidase S11 D-alanyl-D-alanine carboxypeptidase A N-terminal" evidence="7">
    <location>
        <begin position="68"/>
        <end position="304"/>
    </location>
</feature>
<evidence type="ECO:0000256" key="2">
    <source>
        <dbReference type="ARBA" id="ARBA00022729"/>
    </source>
</evidence>
<dbReference type="InterPro" id="IPR001967">
    <property type="entry name" value="Peptidase_S11_N"/>
</dbReference>
<evidence type="ECO:0000256" key="3">
    <source>
        <dbReference type="ARBA" id="ARBA00022801"/>
    </source>
</evidence>
<keyword evidence="4" id="KW-0133">Cell shape</keyword>
<keyword evidence="2" id="KW-0732">Signal</keyword>
<keyword evidence="5" id="KW-0573">Peptidoglycan synthesis</keyword>
<name>A0A1R2C4A8_9CILI</name>
<dbReference type="AlphaFoldDB" id="A0A1R2C4A8"/>
<evidence type="ECO:0000259" key="7">
    <source>
        <dbReference type="Pfam" id="PF00768"/>
    </source>
</evidence>
<keyword evidence="3" id="KW-0378">Hydrolase</keyword>
<dbReference type="InterPro" id="IPR018044">
    <property type="entry name" value="Peptidase_S11"/>
</dbReference>
<dbReference type="PRINTS" id="PR00725">
    <property type="entry name" value="DADACBPTASE1"/>
</dbReference>
<dbReference type="PANTHER" id="PTHR21581">
    <property type="entry name" value="D-ALANYL-D-ALANINE CARBOXYPEPTIDASE"/>
    <property type="match status" value="1"/>
</dbReference>
<comment type="similarity">
    <text evidence="1">Belongs to the peptidase S11 family.</text>
</comment>
<evidence type="ECO:0000256" key="1">
    <source>
        <dbReference type="ARBA" id="ARBA00007164"/>
    </source>
</evidence>
<gene>
    <name evidence="8" type="ORF">SteCoe_15243</name>
</gene>
<evidence type="ECO:0000256" key="4">
    <source>
        <dbReference type="ARBA" id="ARBA00022960"/>
    </source>
</evidence>
<dbReference type="GO" id="GO:0009002">
    <property type="term" value="F:serine-type D-Ala-D-Ala carboxypeptidase activity"/>
    <property type="evidence" value="ECO:0007669"/>
    <property type="project" value="InterPro"/>
</dbReference>
<proteinExistence type="inferred from homology"/>
<dbReference type="GO" id="GO:0006508">
    <property type="term" value="P:proteolysis"/>
    <property type="evidence" value="ECO:0007669"/>
    <property type="project" value="InterPro"/>
</dbReference>
<keyword evidence="9" id="KW-1185">Reference proteome</keyword>
<reference evidence="8 9" key="1">
    <citation type="submission" date="2016-11" db="EMBL/GenBank/DDBJ databases">
        <title>The macronuclear genome of Stentor coeruleus: a giant cell with tiny introns.</title>
        <authorList>
            <person name="Slabodnick M."/>
            <person name="Ruby J.G."/>
            <person name="Reiff S.B."/>
            <person name="Swart E.C."/>
            <person name="Gosai S."/>
            <person name="Prabakaran S."/>
            <person name="Witkowska E."/>
            <person name="Larue G.E."/>
            <person name="Fisher S."/>
            <person name="Freeman R.M."/>
            <person name="Gunawardena J."/>
            <person name="Chu W."/>
            <person name="Stover N.A."/>
            <person name="Gregory B.D."/>
            <person name="Nowacki M."/>
            <person name="Derisi J."/>
            <person name="Roy S.W."/>
            <person name="Marshall W.F."/>
            <person name="Sood P."/>
        </authorList>
    </citation>
    <scope>NUCLEOTIDE SEQUENCE [LARGE SCALE GENOMIC DNA]</scope>
    <source>
        <strain evidence="8">WM001</strain>
    </source>
</reference>
<dbReference type="Gene3D" id="3.40.710.10">
    <property type="entry name" value="DD-peptidase/beta-lactamase superfamily"/>
    <property type="match status" value="1"/>
</dbReference>
<dbReference type="Proteomes" id="UP000187209">
    <property type="component" value="Unassembled WGS sequence"/>
</dbReference>
<keyword evidence="6" id="KW-0961">Cell wall biogenesis/degradation</keyword>
<dbReference type="PANTHER" id="PTHR21581:SF6">
    <property type="entry name" value="TRAFFICKING PROTEIN PARTICLE COMPLEX SUBUNIT 12"/>
    <property type="match status" value="1"/>
</dbReference>
<dbReference type="SUPFAM" id="SSF56601">
    <property type="entry name" value="beta-lactamase/transpeptidase-like"/>
    <property type="match status" value="1"/>
</dbReference>
<dbReference type="Pfam" id="PF00768">
    <property type="entry name" value="Peptidase_S11"/>
    <property type="match status" value="1"/>
</dbReference>
<sequence>MIKNSRVARMPKFKRYFNNRNQARNTISKRIFEKSKRYSSKPIDTFTSTSVKSKDKHPNLINRYLFFKPHISAASWIAVDARSGRYLDGKNEDDVREFASLTKIMTCVTALQEILTRKRSFEEIVRVSQAAATIDGTIAELQIGDELRLWDLLHGLMLPSGNDAAIAIAEFIGRMIDSNADPMSSFLAKMNQNAKSLNLHDTVFTNPHGMSTTINLSSARSLAVLSCYCMKLNLFCKIVSTKRYACSIFNSAGIRKVEWVNTNVLLDKGYCGVKTGITPAAGPCLCFCMERRKKKLLVILLNSKSMESRWREAIKLWKYASLHLLH</sequence>
<accession>A0A1R2C4A8</accession>
<dbReference type="GO" id="GO:0008360">
    <property type="term" value="P:regulation of cell shape"/>
    <property type="evidence" value="ECO:0007669"/>
    <property type="project" value="UniProtKB-KW"/>
</dbReference>
<evidence type="ECO:0000256" key="5">
    <source>
        <dbReference type="ARBA" id="ARBA00022984"/>
    </source>
</evidence>
<comment type="caution">
    <text evidence="8">The sequence shown here is derived from an EMBL/GenBank/DDBJ whole genome shotgun (WGS) entry which is preliminary data.</text>
</comment>
<evidence type="ECO:0000313" key="9">
    <source>
        <dbReference type="Proteomes" id="UP000187209"/>
    </source>
</evidence>
<evidence type="ECO:0000313" key="8">
    <source>
        <dbReference type="EMBL" id="OMJ83765.1"/>
    </source>
</evidence>
<dbReference type="EMBL" id="MPUH01000292">
    <property type="protein sequence ID" value="OMJ83765.1"/>
    <property type="molecule type" value="Genomic_DNA"/>
</dbReference>
<dbReference type="InterPro" id="IPR012338">
    <property type="entry name" value="Beta-lactam/transpept-like"/>
</dbReference>
<dbReference type="OrthoDB" id="10254188at2759"/>
<evidence type="ECO:0000256" key="6">
    <source>
        <dbReference type="ARBA" id="ARBA00023316"/>
    </source>
</evidence>
<dbReference type="GO" id="GO:0071555">
    <property type="term" value="P:cell wall organization"/>
    <property type="evidence" value="ECO:0007669"/>
    <property type="project" value="UniProtKB-KW"/>
</dbReference>
<organism evidence="8 9">
    <name type="scientific">Stentor coeruleus</name>
    <dbReference type="NCBI Taxonomy" id="5963"/>
    <lineage>
        <taxon>Eukaryota</taxon>
        <taxon>Sar</taxon>
        <taxon>Alveolata</taxon>
        <taxon>Ciliophora</taxon>
        <taxon>Postciliodesmatophora</taxon>
        <taxon>Heterotrichea</taxon>
        <taxon>Heterotrichida</taxon>
        <taxon>Stentoridae</taxon>
        <taxon>Stentor</taxon>
    </lineage>
</organism>